<name>A0AAV9H694_9PEZI</name>
<dbReference type="EMBL" id="MU865914">
    <property type="protein sequence ID" value="KAK4455386.1"/>
    <property type="molecule type" value="Genomic_DNA"/>
</dbReference>
<dbReference type="AlphaFoldDB" id="A0AAV9H694"/>
<comment type="caution">
    <text evidence="3">The sequence shown here is derived from an EMBL/GenBank/DDBJ whole genome shotgun (WGS) entry which is preliminary data.</text>
</comment>
<accession>A0AAV9H694</accession>
<evidence type="ECO:0000259" key="2">
    <source>
        <dbReference type="Pfam" id="PF08881"/>
    </source>
</evidence>
<keyword evidence="1" id="KW-0732">Signal</keyword>
<evidence type="ECO:0000313" key="4">
    <source>
        <dbReference type="Proteomes" id="UP001321760"/>
    </source>
</evidence>
<keyword evidence="4" id="KW-1185">Reference proteome</keyword>
<reference evidence="3" key="1">
    <citation type="journal article" date="2023" name="Mol. Phylogenet. Evol.">
        <title>Genome-scale phylogeny and comparative genomics of the fungal order Sordariales.</title>
        <authorList>
            <person name="Hensen N."/>
            <person name="Bonometti L."/>
            <person name="Westerberg I."/>
            <person name="Brannstrom I.O."/>
            <person name="Guillou S."/>
            <person name="Cros-Aarteil S."/>
            <person name="Calhoun S."/>
            <person name="Haridas S."/>
            <person name="Kuo A."/>
            <person name="Mondo S."/>
            <person name="Pangilinan J."/>
            <person name="Riley R."/>
            <person name="LaButti K."/>
            <person name="Andreopoulos B."/>
            <person name="Lipzen A."/>
            <person name="Chen C."/>
            <person name="Yan M."/>
            <person name="Daum C."/>
            <person name="Ng V."/>
            <person name="Clum A."/>
            <person name="Steindorff A."/>
            <person name="Ohm R.A."/>
            <person name="Martin F."/>
            <person name="Silar P."/>
            <person name="Natvig D.O."/>
            <person name="Lalanne C."/>
            <person name="Gautier V."/>
            <person name="Ament-Velasquez S.L."/>
            <person name="Kruys A."/>
            <person name="Hutchinson M.I."/>
            <person name="Powell A.J."/>
            <person name="Barry K."/>
            <person name="Miller A.N."/>
            <person name="Grigoriev I.V."/>
            <person name="Debuchy R."/>
            <person name="Gladieux P."/>
            <person name="Hiltunen Thoren M."/>
            <person name="Johannesson H."/>
        </authorList>
    </citation>
    <scope>NUCLEOTIDE SEQUENCE</scope>
    <source>
        <strain evidence="3">PSN243</strain>
    </source>
</reference>
<evidence type="ECO:0000313" key="3">
    <source>
        <dbReference type="EMBL" id="KAK4455386.1"/>
    </source>
</evidence>
<reference evidence="3" key="2">
    <citation type="submission" date="2023-05" db="EMBL/GenBank/DDBJ databases">
        <authorList>
            <consortium name="Lawrence Berkeley National Laboratory"/>
            <person name="Steindorff A."/>
            <person name="Hensen N."/>
            <person name="Bonometti L."/>
            <person name="Westerberg I."/>
            <person name="Brannstrom I.O."/>
            <person name="Guillou S."/>
            <person name="Cros-Aarteil S."/>
            <person name="Calhoun S."/>
            <person name="Haridas S."/>
            <person name="Kuo A."/>
            <person name="Mondo S."/>
            <person name="Pangilinan J."/>
            <person name="Riley R."/>
            <person name="Labutti K."/>
            <person name="Andreopoulos B."/>
            <person name="Lipzen A."/>
            <person name="Chen C."/>
            <person name="Yanf M."/>
            <person name="Daum C."/>
            <person name="Ng V."/>
            <person name="Clum A."/>
            <person name="Ohm R."/>
            <person name="Martin F."/>
            <person name="Silar P."/>
            <person name="Natvig D."/>
            <person name="Lalanne C."/>
            <person name="Gautier V."/>
            <person name="Ament-Velasquez S.L."/>
            <person name="Kruys A."/>
            <person name="Hutchinson M.I."/>
            <person name="Powell A.J."/>
            <person name="Barry K."/>
            <person name="Miller A.N."/>
            <person name="Grigoriev I.V."/>
            <person name="Debuchy R."/>
            <person name="Gladieux P."/>
            <person name="Thoren M.H."/>
            <person name="Johannesson H."/>
        </authorList>
    </citation>
    <scope>NUCLEOTIDE SEQUENCE</scope>
    <source>
        <strain evidence="3">PSN243</strain>
    </source>
</reference>
<gene>
    <name evidence="3" type="ORF">QBC34DRAFT_374225</name>
</gene>
<evidence type="ECO:0000256" key="1">
    <source>
        <dbReference type="SAM" id="SignalP"/>
    </source>
</evidence>
<dbReference type="Gene3D" id="2.30.60.10">
    <property type="entry name" value="Cyanovirin-N"/>
    <property type="match status" value="1"/>
</dbReference>
<dbReference type="InterPro" id="IPR011058">
    <property type="entry name" value="Cyanovirin-N"/>
</dbReference>
<protein>
    <recommendedName>
        <fullName evidence="2">Cyanovirin-N domain-containing protein</fullName>
    </recommendedName>
</protein>
<proteinExistence type="predicted"/>
<dbReference type="Pfam" id="PF08881">
    <property type="entry name" value="CVNH"/>
    <property type="match status" value="1"/>
</dbReference>
<sequence>MKLFFLALAMLSFFTNLARCAWGLRTCEWCQPTDIHGQHPASWRPYLTCYMCDDGRRGMWTPPPLDYNQYFGNHFGVLAPKMGGFMKTCLDPSSYNYTKQRPEEWTLGAMCNVGDGTNNWNATRITIDDWVTNKNGKLVWDW</sequence>
<dbReference type="InterPro" id="IPR036673">
    <property type="entry name" value="Cyanovirin-N_sf"/>
</dbReference>
<organism evidence="3 4">
    <name type="scientific">Podospora aff. communis PSN243</name>
    <dbReference type="NCBI Taxonomy" id="3040156"/>
    <lineage>
        <taxon>Eukaryota</taxon>
        <taxon>Fungi</taxon>
        <taxon>Dikarya</taxon>
        <taxon>Ascomycota</taxon>
        <taxon>Pezizomycotina</taxon>
        <taxon>Sordariomycetes</taxon>
        <taxon>Sordariomycetidae</taxon>
        <taxon>Sordariales</taxon>
        <taxon>Podosporaceae</taxon>
        <taxon>Podospora</taxon>
    </lineage>
</organism>
<dbReference type="Proteomes" id="UP001321760">
    <property type="component" value="Unassembled WGS sequence"/>
</dbReference>
<feature type="chain" id="PRO_5043743020" description="Cyanovirin-N domain-containing protein" evidence="1">
    <location>
        <begin position="21"/>
        <end position="142"/>
    </location>
</feature>
<dbReference type="SUPFAM" id="SSF51322">
    <property type="entry name" value="Cyanovirin-N"/>
    <property type="match status" value="1"/>
</dbReference>
<feature type="domain" description="Cyanovirin-N" evidence="2">
    <location>
        <begin position="46"/>
        <end position="139"/>
    </location>
</feature>
<feature type="signal peptide" evidence="1">
    <location>
        <begin position="1"/>
        <end position="20"/>
    </location>
</feature>